<keyword evidence="4" id="KW-1185">Reference proteome</keyword>
<comment type="caution">
    <text evidence="3">The sequence shown here is derived from an EMBL/GenBank/DDBJ whole genome shotgun (WGS) entry which is preliminary data.</text>
</comment>
<dbReference type="Pfam" id="PF05760">
    <property type="entry name" value="IER"/>
    <property type="match status" value="1"/>
</dbReference>
<accession>A0ABP1R6V3</accession>
<reference evidence="3 4" key="1">
    <citation type="submission" date="2024-08" db="EMBL/GenBank/DDBJ databases">
        <authorList>
            <person name="Cucini C."/>
            <person name="Frati F."/>
        </authorList>
    </citation>
    <scope>NUCLEOTIDE SEQUENCE [LARGE SCALE GENOMIC DNA]</scope>
</reference>
<dbReference type="EMBL" id="CAXLJM020000066">
    <property type="protein sequence ID" value="CAL8121720.1"/>
    <property type="molecule type" value="Genomic_DNA"/>
</dbReference>
<dbReference type="InterPro" id="IPR008653">
    <property type="entry name" value="IER"/>
</dbReference>
<proteinExistence type="inferred from homology"/>
<evidence type="ECO:0000256" key="1">
    <source>
        <dbReference type="ARBA" id="ARBA00006186"/>
    </source>
</evidence>
<dbReference type="Proteomes" id="UP001642540">
    <property type="component" value="Unassembled WGS sequence"/>
</dbReference>
<evidence type="ECO:0000313" key="3">
    <source>
        <dbReference type="EMBL" id="CAL8121720.1"/>
    </source>
</evidence>
<dbReference type="PANTHER" id="PTHR15895">
    <property type="entry name" value="IMMEDIATE EARLY RESPONSE GENE"/>
    <property type="match status" value="1"/>
</dbReference>
<comment type="similarity">
    <text evidence="1">Belongs to the IER family.</text>
</comment>
<feature type="compositionally biased region" description="Pro residues" evidence="2">
    <location>
        <begin position="197"/>
        <end position="210"/>
    </location>
</feature>
<protein>
    <submittedName>
        <fullName evidence="3">Uncharacterized protein</fullName>
    </submittedName>
</protein>
<evidence type="ECO:0000313" key="4">
    <source>
        <dbReference type="Proteomes" id="UP001642540"/>
    </source>
</evidence>
<organism evidence="3 4">
    <name type="scientific">Orchesella dallaii</name>
    <dbReference type="NCBI Taxonomy" id="48710"/>
    <lineage>
        <taxon>Eukaryota</taxon>
        <taxon>Metazoa</taxon>
        <taxon>Ecdysozoa</taxon>
        <taxon>Arthropoda</taxon>
        <taxon>Hexapoda</taxon>
        <taxon>Collembola</taxon>
        <taxon>Entomobryomorpha</taxon>
        <taxon>Entomobryoidea</taxon>
        <taxon>Orchesellidae</taxon>
        <taxon>Orchesellinae</taxon>
        <taxon>Orchesella</taxon>
    </lineage>
</organism>
<sequence length="324" mass="34899">MSAEAEKVISMSLCKMAESRGVRRGGTSLHKHLLIASVLTKATRARTAFLDTCYMGDDASERDVDLNLSYQEEDFPTGELDSTVGEGSELDIDPSIIEQVTALTSSGIHNVLANNNGNTTATSTTGDSRYVAEVESEIDLPPDILNCVEKLGDLNERIFSSTQQSASASSESTTASSNQSSKSTTCSVYEPPSNKVAPPPPDVIPNPQPISPVAANDDDDVHEDSQLSSALMYLDLDAGSCTVVERGPAAASTPTKRRREWCFEDEDDDDVICGSSGLCIETPVKSQPNSRNNMSNFAKNCKRLRFDSDMPVRCICNQSMYSTA</sequence>
<feature type="region of interest" description="Disordered" evidence="2">
    <location>
        <begin position="162"/>
        <end position="224"/>
    </location>
</feature>
<name>A0ABP1R6V3_9HEXA</name>
<feature type="compositionally biased region" description="Low complexity" evidence="2">
    <location>
        <begin position="162"/>
        <end position="187"/>
    </location>
</feature>
<evidence type="ECO:0000256" key="2">
    <source>
        <dbReference type="SAM" id="MobiDB-lite"/>
    </source>
</evidence>
<gene>
    <name evidence="3" type="ORF">ODALV1_LOCUS19507</name>
</gene>